<gene>
    <name evidence="2" type="ordered locus">Bathy10g00050</name>
</gene>
<dbReference type="InterPro" id="IPR028119">
    <property type="entry name" value="Snapin/Pallidin/Snn1"/>
</dbReference>
<proteinExistence type="predicted"/>
<accession>K8F9G2</accession>
<reference evidence="2 3" key="1">
    <citation type="submission" date="2011-10" db="EMBL/GenBank/DDBJ databases">
        <authorList>
            <person name="Genoscope - CEA"/>
        </authorList>
    </citation>
    <scope>NUCLEOTIDE SEQUENCE [LARGE SCALE GENOMIC DNA]</scope>
    <source>
        <strain evidence="2 3">RCC 1105</strain>
    </source>
</reference>
<dbReference type="GeneID" id="19013082"/>
<dbReference type="RefSeq" id="XP_007510720.1">
    <property type="nucleotide sequence ID" value="XM_007510658.1"/>
</dbReference>
<feature type="coiled-coil region" evidence="1">
    <location>
        <begin position="91"/>
        <end position="118"/>
    </location>
</feature>
<evidence type="ECO:0000313" key="2">
    <source>
        <dbReference type="EMBL" id="CCO18253.1"/>
    </source>
</evidence>
<keyword evidence="3" id="KW-1185">Reference proteome</keyword>
<name>K8F9G2_9CHLO</name>
<evidence type="ECO:0000256" key="1">
    <source>
        <dbReference type="SAM" id="Coils"/>
    </source>
</evidence>
<organism evidence="2 3">
    <name type="scientific">Bathycoccus prasinos</name>
    <dbReference type="NCBI Taxonomy" id="41875"/>
    <lineage>
        <taxon>Eukaryota</taxon>
        <taxon>Viridiplantae</taxon>
        <taxon>Chlorophyta</taxon>
        <taxon>Mamiellophyceae</taxon>
        <taxon>Mamiellales</taxon>
        <taxon>Bathycoccaceae</taxon>
        <taxon>Bathycoccus</taxon>
    </lineage>
</organism>
<protein>
    <submittedName>
        <fullName evidence="2">Uncharacterized protein</fullName>
    </submittedName>
</protein>
<dbReference type="Proteomes" id="UP000198341">
    <property type="component" value="Chromosome 10"/>
</dbReference>
<evidence type="ECO:0000313" key="3">
    <source>
        <dbReference type="Proteomes" id="UP000198341"/>
    </source>
</evidence>
<dbReference type="Pfam" id="PF14712">
    <property type="entry name" value="Snapin_Pallidin"/>
    <property type="match status" value="1"/>
</dbReference>
<dbReference type="KEGG" id="bpg:Bathy10g00050"/>
<sequence length="124" mass="14181">MPSSSYDILPNGISNDDYVIQNSSKKHDPQWAANASRGIISSHGNQLLEVQKLLQELTEHQDQILESIPLTEDAVLWASHTREFIEQVEKLPEYTKKAQAIEAEMQNLTKRIQRAKERVQKLNS</sequence>
<keyword evidence="1" id="KW-0175">Coiled coil</keyword>
<dbReference type="EMBL" id="FO082269">
    <property type="protein sequence ID" value="CCO18253.1"/>
    <property type="molecule type" value="Genomic_DNA"/>
</dbReference>
<dbReference type="AlphaFoldDB" id="K8F9G2"/>